<keyword evidence="2" id="KW-1185">Reference proteome</keyword>
<reference evidence="1" key="1">
    <citation type="journal article" date="2021" name="Nat. Commun.">
        <title>Genetic determinants of endophytism in the Arabidopsis root mycobiome.</title>
        <authorList>
            <person name="Mesny F."/>
            <person name="Miyauchi S."/>
            <person name="Thiergart T."/>
            <person name="Pickel B."/>
            <person name="Atanasova L."/>
            <person name="Karlsson M."/>
            <person name="Huettel B."/>
            <person name="Barry K.W."/>
            <person name="Haridas S."/>
            <person name="Chen C."/>
            <person name="Bauer D."/>
            <person name="Andreopoulos W."/>
            <person name="Pangilinan J."/>
            <person name="LaButti K."/>
            <person name="Riley R."/>
            <person name="Lipzen A."/>
            <person name="Clum A."/>
            <person name="Drula E."/>
            <person name="Henrissat B."/>
            <person name="Kohler A."/>
            <person name="Grigoriev I.V."/>
            <person name="Martin F.M."/>
            <person name="Hacquard S."/>
        </authorList>
    </citation>
    <scope>NUCLEOTIDE SEQUENCE</scope>
    <source>
        <strain evidence="1">MPI-SDFR-AT-0120</strain>
    </source>
</reference>
<proteinExistence type="predicted"/>
<evidence type="ECO:0000313" key="2">
    <source>
        <dbReference type="Proteomes" id="UP000813461"/>
    </source>
</evidence>
<evidence type="ECO:0000313" key="1">
    <source>
        <dbReference type="EMBL" id="KAH7089960.1"/>
    </source>
</evidence>
<dbReference type="AlphaFoldDB" id="A0A8K0W0T9"/>
<dbReference type="OrthoDB" id="3766683at2759"/>
<accession>A0A8K0W0T9</accession>
<protein>
    <submittedName>
        <fullName evidence="1">Uncharacterized protein</fullName>
    </submittedName>
</protein>
<organism evidence="1 2">
    <name type="scientific">Paraphoma chrysanthemicola</name>
    <dbReference type="NCBI Taxonomy" id="798071"/>
    <lineage>
        <taxon>Eukaryota</taxon>
        <taxon>Fungi</taxon>
        <taxon>Dikarya</taxon>
        <taxon>Ascomycota</taxon>
        <taxon>Pezizomycotina</taxon>
        <taxon>Dothideomycetes</taxon>
        <taxon>Pleosporomycetidae</taxon>
        <taxon>Pleosporales</taxon>
        <taxon>Pleosporineae</taxon>
        <taxon>Phaeosphaeriaceae</taxon>
        <taxon>Paraphoma</taxon>
    </lineage>
</organism>
<comment type="caution">
    <text evidence="1">The sequence shown here is derived from an EMBL/GenBank/DDBJ whole genome shotgun (WGS) entry which is preliminary data.</text>
</comment>
<dbReference type="Proteomes" id="UP000813461">
    <property type="component" value="Unassembled WGS sequence"/>
</dbReference>
<name>A0A8K0W0T9_9PLEO</name>
<dbReference type="EMBL" id="JAGMVJ010000006">
    <property type="protein sequence ID" value="KAH7089960.1"/>
    <property type="molecule type" value="Genomic_DNA"/>
</dbReference>
<sequence length="308" mass="35176">MEASYRARFAPGLCSLRFGVQMGEIRLQHLLILQHHERKAIIEHGPFIDVYLGDTRVYKRTSRTLLFASCPDVGRFLEPMHGQLAICLPQGFCNVLAVKLAVLYMEQFLLDDRVREAPWKVVRDFQSYIALAELFAFIGMQEAAHRLEGAILRAMRERPLRVEHIRAIWDRENALHPSRYAKVMADNILTFACVAKIELFLVEYDIKPGKTYKGRVEDGIRRMADSWQEAEPSETRSEMAQLEQILGNPANVSLKMLVWTTNILAATAPLNPAEWLEIRTLKVKSVSHGIAGMKRVVMRTTMNEERGA</sequence>
<gene>
    <name evidence="1" type="ORF">FB567DRAFT_438781</name>
</gene>